<feature type="transmembrane region" description="Helical" evidence="2">
    <location>
        <begin position="237"/>
        <end position="255"/>
    </location>
</feature>
<keyword evidence="1" id="KW-0813">Transport</keyword>
<evidence type="ECO:0000313" key="4">
    <source>
        <dbReference type="Proteomes" id="UP000772618"/>
    </source>
</evidence>
<name>A0ABS5VQL6_9BACT</name>
<proteinExistence type="predicted"/>
<dbReference type="Proteomes" id="UP000772618">
    <property type="component" value="Unassembled WGS sequence"/>
</dbReference>
<feature type="transmembrane region" description="Helical" evidence="2">
    <location>
        <begin position="135"/>
        <end position="156"/>
    </location>
</feature>
<keyword evidence="2" id="KW-0812">Transmembrane</keyword>
<dbReference type="PANTHER" id="PTHR36838">
    <property type="entry name" value="AUXIN EFFLUX CARRIER FAMILY PROTEIN"/>
    <property type="match status" value="1"/>
</dbReference>
<evidence type="ECO:0000256" key="1">
    <source>
        <dbReference type="ARBA" id="ARBA00022448"/>
    </source>
</evidence>
<reference evidence="3 4" key="1">
    <citation type="submission" date="2021-05" db="EMBL/GenBank/DDBJ databases">
        <title>A Polyphasic approach of four new species of the genus Ohtaekwangia: Ohtaekwangia histidinii sp. nov., Ohtaekwangia cretensis sp. nov., Ohtaekwangia indiensis sp. nov., Ohtaekwangia reichenbachii sp. nov. from diverse environment.</title>
        <authorList>
            <person name="Octaviana S."/>
        </authorList>
    </citation>
    <scope>NUCLEOTIDE SEQUENCE [LARGE SCALE GENOMIC DNA]</scope>
    <source>
        <strain evidence="3 4">PWU20</strain>
    </source>
</reference>
<feature type="transmembrane region" description="Helical" evidence="2">
    <location>
        <begin position="97"/>
        <end position="115"/>
    </location>
</feature>
<keyword evidence="2" id="KW-1133">Transmembrane helix</keyword>
<keyword evidence="2" id="KW-0472">Membrane</keyword>
<feature type="transmembrane region" description="Helical" evidence="2">
    <location>
        <begin position="176"/>
        <end position="195"/>
    </location>
</feature>
<sequence>MSSAVTKTISLLLLILIGYFFQQKIKSKDHRDGIKTLILSLALPATIFVALLQIDFKSDLIVIPILSLCFNITMHFLIDKLPLRSVFNIPLNQYRTLVMLIPSLAPGLSCFPFIIEFSGQGPLAMAALADVGNKIFVLIISYTIAMKWFYQSNHVAHVSNKAKVKTLLLSMINEPVNIAIVVAIIMLLFGLNYSAFPEAISLSIDRLSIIMTPLVLLFIGISMRLNWNQVKTILSFLFFRSGIAFFISGLVLLFFPVKDVATMLLIIVFPQSACSFWPYSHMEAVRQLESKLPEDKRAKTFDQDFAMNVLACSLPFSVVLIMMVYASGSFFASTSTVFISSCTSLSIAVLITLFTSRVFSVYRPDSIELTTAEVDTAEKKPSPGVS</sequence>
<feature type="transmembrane region" description="Helical" evidence="2">
    <location>
        <begin position="261"/>
        <end position="279"/>
    </location>
</feature>
<comment type="caution">
    <text evidence="3">The sequence shown here is derived from an EMBL/GenBank/DDBJ whole genome shotgun (WGS) entry which is preliminary data.</text>
</comment>
<feature type="transmembrane region" description="Helical" evidence="2">
    <location>
        <begin position="331"/>
        <end position="354"/>
    </location>
</feature>
<feature type="transmembrane region" description="Helical" evidence="2">
    <location>
        <begin position="6"/>
        <end position="22"/>
    </location>
</feature>
<dbReference type="EMBL" id="JAHESD010000018">
    <property type="protein sequence ID" value="MBT1703698.1"/>
    <property type="molecule type" value="Genomic_DNA"/>
</dbReference>
<dbReference type="RefSeq" id="WP_254153660.1">
    <property type="nucleotide sequence ID" value="NZ_JAHESD010000018.1"/>
</dbReference>
<evidence type="ECO:0000313" key="3">
    <source>
        <dbReference type="EMBL" id="MBT1703698.1"/>
    </source>
</evidence>
<feature type="transmembrane region" description="Helical" evidence="2">
    <location>
        <begin position="207"/>
        <end position="225"/>
    </location>
</feature>
<feature type="transmembrane region" description="Helical" evidence="2">
    <location>
        <begin position="60"/>
        <end position="77"/>
    </location>
</feature>
<feature type="transmembrane region" description="Helical" evidence="2">
    <location>
        <begin position="34"/>
        <end position="54"/>
    </location>
</feature>
<dbReference type="PANTHER" id="PTHR36838:SF3">
    <property type="entry name" value="TRANSPORTER AUXIN EFFLUX CARRIER EC FAMILY"/>
    <property type="match status" value="1"/>
</dbReference>
<evidence type="ECO:0000256" key="2">
    <source>
        <dbReference type="SAM" id="Phobius"/>
    </source>
</evidence>
<protein>
    <submittedName>
        <fullName evidence="3">Permease</fullName>
    </submittedName>
</protein>
<organism evidence="3 4">
    <name type="scientific">Chryseosolibacter indicus</name>
    <dbReference type="NCBI Taxonomy" id="2782351"/>
    <lineage>
        <taxon>Bacteria</taxon>
        <taxon>Pseudomonadati</taxon>
        <taxon>Bacteroidota</taxon>
        <taxon>Cytophagia</taxon>
        <taxon>Cytophagales</taxon>
        <taxon>Chryseotaleaceae</taxon>
        <taxon>Chryseosolibacter</taxon>
    </lineage>
</organism>
<keyword evidence="4" id="KW-1185">Reference proteome</keyword>
<feature type="transmembrane region" description="Helical" evidence="2">
    <location>
        <begin position="305"/>
        <end position="325"/>
    </location>
</feature>
<gene>
    <name evidence="3" type="ORF">KK060_10430</name>
</gene>
<accession>A0ABS5VQL6</accession>